<dbReference type="EMBL" id="JAZGLY010000007">
    <property type="protein sequence ID" value="MEE6187896.1"/>
    <property type="molecule type" value="Genomic_DNA"/>
</dbReference>
<dbReference type="Gene3D" id="2.30.110.10">
    <property type="entry name" value="Electron Transport, Fmn-binding Protein, Chain A"/>
    <property type="match status" value="1"/>
</dbReference>
<name>A0ABU7RIW4_9BACT</name>
<dbReference type="RefSeq" id="WP_330975302.1">
    <property type="nucleotide sequence ID" value="NZ_JAZGLY010000007.1"/>
</dbReference>
<evidence type="ECO:0000259" key="1">
    <source>
        <dbReference type="Pfam" id="PF16242"/>
    </source>
</evidence>
<dbReference type="InterPro" id="IPR038725">
    <property type="entry name" value="YdaG_split_barrel_FMN-bd"/>
</dbReference>
<comment type="caution">
    <text evidence="2">The sequence shown here is derived from an EMBL/GenBank/DDBJ whole genome shotgun (WGS) entry which is preliminary data.</text>
</comment>
<accession>A0ABU7RIW4</accession>
<dbReference type="PANTHER" id="PTHR34818:SF1">
    <property type="entry name" value="PROTEIN BLI-3"/>
    <property type="match status" value="1"/>
</dbReference>
<reference evidence="2 3" key="1">
    <citation type="submission" date="2024-01" db="EMBL/GenBank/DDBJ databases">
        <title>Niabella digestum sp. nov., isolated from waste digestion system.</title>
        <authorList>
            <person name="Zhang L."/>
        </authorList>
    </citation>
    <scope>NUCLEOTIDE SEQUENCE [LARGE SCALE GENOMIC DNA]</scope>
    <source>
        <strain evidence="2 3">A18</strain>
    </source>
</reference>
<gene>
    <name evidence="2" type="ORF">V2H41_11495</name>
</gene>
<proteinExistence type="predicted"/>
<evidence type="ECO:0000313" key="3">
    <source>
        <dbReference type="Proteomes" id="UP001357452"/>
    </source>
</evidence>
<evidence type="ECO:0000313" key="2">
    <source>
        <dbReference type="EMBL" id="MEE6187896.1"/>
    </source>
</evidence>
<feature type="domain" description="General stress protein FMN-binding split barrel" evidence="1">
    <location>
        <begin position="10"/>
        <end position="159"/>
    </location>
</feature>
<dbReference type="SUPFAM" id="SSF50475">
    <property type="entry name" value="FMN-binding split barrel"/>
    <property type="match status" value="1"/>
</dbReference>
<organism evidence="2 3">
    <name type="scientific">Niabella digestorum</name>
    <dbReference type="NCBI Taxonomy" id="3117701"/>
    <lineage>
        <taxon>Bacteria</taxon>
        <taxon>Pseudomonadati</taxon>
        <taxon>Bacteroidota</taxon>
        <taxon>Chitinophagia</taxon>
        <taxon>Chitinophagales</taxon>
        <taxon>Chitinophagaceae</taxon>
        <taxon>Niabella</taxon>
    </lineage>
</organism>
<dbReference type="Proteomes" id="UP001357452">
    <property type="component" value="Unassembled WGS sequence"/>
</dbReference>
<sequence>MSTENLNNQEAINKIQEIIDKTDIGMMCTFGEGKDYPHVVPMSRQEIDEAGNIWFLFSSESETHQNLQQNDKISLLYAHVGDYAFLSMNGNAVISRDQARIDKYWNKMMESWFEKGKEDPRIRVLQVIPAEAHYWDTQSNKLVTIFKMAASAISGKPMDIGREGALNL</sequence>
<keyword evidence="3" id="KW-1185">Reference proteome</keyword>
<dbReference type="InterPro" id="IPR052917">
    <property type="entry name" value="Stress-Dev_Protein"/>
</dbReference>
<dbReference type="PANTHER" id="PTHR34818">
    <property type="entry name" value="PROTEIN BLI-3"/>
    <property type="match status" value="1"/>
</dbReference>
<protein>
    <submittedName>
        <fullName evidence="2">Pyridoxamine 5'-phosphate oxidase family protein</fullName>
    </submittedName>
</protein>
<dbReference type="Pfam" id="PF16242">
    <property type="entry name" value="Pyrid_ox_like"/>
    <property type="match status" value="1"/>
</dbReference>
<dbReference type="InterPro" id="IPR012349">
    <property type="entry name" value="Split_barrel_FMN-bd"/>
</dbReference>